<dbReference type="AlphaFoldDB" id="A0A834VXT2"/>
<organism evidence="1 2">
    <name type="scientific">Senna tora</name>
    <dbReference type="NCBI Taxonomy" id="362788"/>
    <lineage>
        <taxon>Eukaryota</taxon>
        <taxon>Viridiplantae</taxon>
        <taxon>Streptophyta</taxon>
        <taxon>Embryophyta</taxon>
        <taxon>Tracheophyta</taxon>
        <taxon>Spermatophyta</taxon>
        <taxon>Magnoliopsida</taxon>
        <taxon>eudicotyledons</taxon>
        <taxon>Gunneridae</taxon>
        <taxon>Pentapetalae</taxon>
        <taxon>rosids</taxon>
        <taxon>fabids</taxon>
        <taxon>Fabales</taxon>
        <taxon>Fabaceae</taxon>
        <taxon>Caesalpinioideae</taxon>
        <taxon>Cassia clade</taxon>
        <taxon>Senna</taxon>
    </lineage>
</organism>
<reference evidence="1" key="1">
    <citation type="submission" date="2020-09" db="EMBL/GenBank/DDBJ databases">
        <title>Genome-Enabled Discovery of Anthraquinone Biosynthesis in Senna tora.</title>
        <authorList>
            <person name="Kang S.-H."/>
            <person name="Pandey R.P."/>
            <person name="Lee C.-M."/>
            <person name="Sim J.-S."/>
            <person name="Jeong J.-T."/>
            <person name="Choi B.-S."/>
            <person name="Jung M."/>
            <person name="Ginzburg D."/>
            <person name="Zhao K."/>
            <person name="Won S.Y."/>
            <person name="Oh T.-J."/>
            <person name="Yu Y."/>
            <person name="Kim N.-H."/>
            <person name="Lee O.R."/>
            <person name="Lee T.-H."/>
            <person name="Bashyal P."/>
            <person name="Kim T.-S."/>
            <person name="Lee W.-H."/>
            <person name="Kawkins C."/>
            <person name="Kim C.-K."/>
            <person name="Kim J.S."/>
            <person name="Ahn B.O."/>
            <person name="Rhee S.Y."/>
            <person name="Sohng J.K."/>
        </authorList>
    </citation>
    <scope>NUCLEOTIDE SEQUENCE</scope>
    <source>
        <tissue evidence="1">Leaf</tissue>
    </source>
</reference>
<protein>
    <submittedName>
        <fullName evidence="1">Uncharacterized protein</fullName>
    </submittedName>
</protein>
<dbReference type="EMBL" id="JAAIUW010000013">
    <property type="protein sequence ID" value="KAF7802128.1"/>
    <property type="molecule type" value="Genomic_DNA"/>
</dbReference>
<evidence type="ECO:0000313" key="2">
    <source>
        <dbReference type="Proteomes" id="UP000634136"/>
    </source>
</evidence>
<dbReference type="Proteomes" id="UP000634136">
    <property type="component" value="Unassembled WGS sequence"/>
</dbReference>
<keyword evidence="2" id="KW-1185">Reference proteome</keyword>
<sequence length="43" mass="5005">MEGAWIMSQHISDEKSRLDFRNGNKVRVKILLGQVSETDRFVL</sequence>
<comment type="caution">
    <text evidence="1">The sequence shown here is derived from an EMBL/GenBank/DDBJ whole genome shotgun (WGS) entry which is preliminary data.</text>
</comment>
<name>A0A834VXT2_9FABA</name>
<gene>
    <name evidence="1" type="ORF">G2W53_041239</name>
</gene>
<accession>A0A834VXT2</accession>
<proteinExistence type="predicted"/>
<evidence type="ECO:0000313" key="1">
    <source>
        <dbReference type="EMBL" id="KAF7802128.1"/>
    </source>
</evidence>